<dbReference type="AlphaFoldDB" id="A0A7D9GZV3"/>
<feature type="compositionally biased region" description="Polar residues" evidence="1">
    <location>
        <begin position="255"/>
        <end position="277"/>
    </location>
</feature>
<feature type="compositionally biased region" description="Basic and acidic residues" evidence="1">
    <location>
        <begin position="378"/>
        <end position="388"/>
    </location>
</feature>
<evidence type="ECO:0000313" key="3">
    <source>
        <dbReference type="EMBL" id="VUG18142.1"/>
    </source>
</evidence>
<accession>A0A7D9GZV3</accession>
<feature type="compositionally biased region" description="Polar residues" evidence="1">
    <location>
        <begin position="867"/>
        <end position="877"/>
    </location>
</feature>
<feature type="compositionally biased region" description="Polar residues" evidence="1">
    <location>
        <begin position="287"/>
        <end position="304"/>
    </location>
</feature>
<feature type="compositionally biased region" description="Low complexity" evidence="1">
    <location>
        <begin position="420"/>
        <end position="437"/>
    </location>
</feature>
<feature type="region of interest" description="Disordered" evidence="1">
    <location>
        <begin position="735"/>
        <end position="808"/>
    </location>
</feature>
<feature type="compositionally biased region" description="Low complexity" evidence="1">
    <location>
        <begin position="235"/>
        <end position="254"/>
    </location>
</feature>
<feature type="compositionally biased region" description="Polar residues" evidence="1">
    <location>
        <begin position="389"/>
        <end position="406"/>
    </location>
</feature>
<feature type="compositionally biased region" description="Basic and acidic residues" evidence="1">
    <location>
        <begin position="839"/>
        <end position="851"/>
    </location>
</feature>
<feature type="compositionally biased region" description="Basic and acidic residues" evidence="1">
    <location>
        <begin position="447"/>
        <end position="460"/>
    </location>
</feature>
<keyword evidence="4" id="KW-1185">Reference proteome</keyword>
<protein>
    <submittedName>
        <fullName evidence="3">DEBR0S3_03334g1_1</fullName>
    </submittedName>
</protein>
<dbReference type="Proteomes" id="UP000478008">
    <property type="component" value="Unassembled WGS sequence"/>
</dbReference>
<feature type="compositionally biased region" description="Low complexity" evidence="1">
    <location>
        <begin position="218"/>
        <end position="229"/>
    </location>
</feature>
<gene>
    <name evidence="3" type="ORF">DEBR0S3_03334G</name>
</gene>
<evidence type="ECO:0000259" key="2">
    <source>
        <dbReference type="Pfam" id="PF08550"/>
    </source>
</evidence>
<feature type="region of interest" description="Disordered" evidence="1">
    <location>
        <begin position="360"/>
        <end position="604"/>
    </location>
</feature>
<feature type="compositionally biased region" description="Polar residues" evidence="1">
    <location>
        <begin position="885"/>
        <end position="894"/>
    </location>
</feature>
<feature type="compositionally biased region" description="Acidic residues" evidence="1">
    <location>
        <begin position="895"/>
        <end position="913"/>
    </location>
</feature>
<feature type="compositionally biased region" description="Basic and acidic residues" evidence="1">
    <location>
        <begin position="130"/>
        <end position="187"/>
    </location>
</feature>
<dbReference type="EMBL" id="CABFWN010000003">
    <property type="protein sequence ID" value="VUG18142.1"/>
    <property type="molecule type" value="Genomic_DNA"/>
</dbReference>
<feature type="compositionally biased region" description="Polar residues" evidence="1">
    <location>
        <begin position="318"/>
        <end position="329"/>
    </location>
</feature>
<feature type="region of interest" description="Disordered" evidence="1">
    <location>
        <begin position="124"/>
        <end position="331"/>
    </location>
</feature>
<feature type="compositionally biased region" description="Basic and acidic residues" evidence="1">
    <location>
        <begin position="520"/>
        <end position="546"/>
    </location>
</feature>
<dbReference type="InterPro" id="IPR013860">
    <property type="entry name" value="AreA_GATA"/>
</dbReference>
<evidence type="ECO:0000313" key="4">
    <source>
        <dbReference type="Proteomes" id="UP000478008"/>
    </source>
</evidence>
<evidence type="ECO:0000256" key="1">
    <source>
        <dbReference type="SAM" id="MobiDB-lite"/>
    </source>
</evidence>
<sequence>MTQKEPGKNTPPPFLELSHSTIYALQGIAQAHTSSSVIDIDNVLTLWTALANSSEYIRNGQRLENISWRVVNRSILHKQKFSSHDFFSLLQISMSSPEACRDSLWKQSQDLKLRQANHRIESANLSQCKGGKEMLEKSSKDMLKESSKESLKGSSKEMLKESSKEMLKESSKEMLKESSKESSKETLKASQIPLKSSQTPSLFQSRKQLMSRKCLHTSSRACRPSYSRSSRSHSSDSSHSSNSHSSRSFLHSSSQASLQTQDAASYVNAKSTPLTRSNLRKQDERANSNGLGKKQNSINRQLQKQMPRRGQQDVPSAEGSQTSLFQRQSSARKRYSTHTILPEALVVANHSFLKKQVAPNRLGRPQEAGGSGSGPLDDQTRHLYEQQRKYNGQLSPKSDTQKSQVSLFGPPRRIEPQEIDFSSSDDSSDDSGWSSLSDDSEFDDDDVGRQSDRLLFEKKALGPSHYETGGGVGTGGTGQPGTGSSPAVPSAPGRKSLLSGLFLDGRRANAPALNTPMNQRQRERQIREMREESMEERKRMQNEERNQRKKGTKPKGTEGTEGTPRSNMQKKQIHQNHMHPTPPQTSPKLVYANEGFPDGRHSKVGHGLPPGLPNSRATARASAVTTAVPKFVPPENARELLKRHSETGPKSAISLASFFTARRNSQHPEPGRTARASVIEPSRYDLHHHSNAPPTATTLLPTALATHMFLPTMSLRQQARARHREPNQLKLAALSHRHAASPPSGNSSRSDLAAGPSSVKTNTSSIDIPGSQKQAAGDLPDTQGRSSSGASARRSNSSASRMSAKSTRLEMLSKELPLKLMDSIKNENRLLYSRAYDDFDSSHRSRSRDGRQAVQEGTTVARAGSHAEQSGTRQKGQQAEAAEKTTLQKGGQQSENDDEDDDNDNVNDNDNDNEANSNIIADGIMGNKLRFLHSHRSGMHKALSDFSAKCNGLHRCKNTLAPDLLFSDDGYVDDRLIRLKAQVNGVVSRRDDEDWDADDLSYHARGW</sequence>
<dbReference type="Pfam" id="PF08550">
    <property type="entry name" value="GATA_AreA"/>
    <property type="match status" value="1"/>
</dbReference>
<feature type="region of interest" description="Disordered" evidence="1">
    <location>
        <begin position="839"/>
        <end position="918"/>
    </location>
</feature>
<feature type="compositionally biased region" description="Polar residues" evidence="1">
    <location>
        <begin position="193"/>
        <end position="208"/>
    </location>
</feature>
<feature type="compositionally biased region" description="Low complexity" evidence="1">
    <location>
        <begin position="785"/>
        <end position="806"/>
    </location>
</feature>
<name>A0A7D9GZV3_DEKBR</name>
<feature type="domain" description="Nitrogen regulatory protein areA GATA-like" evidence="2">
    <location>
        <begin position="46"/>
        <end position="73"/>
    </location>
</feature>
<organism evidence="3 4">
    <name type="scientific">Dekkera bruxellensis</name>
    <name type="common">Brettanomyces custersii</name>
    <dbReference type="NCBI Taxonomy" id="5007"/>
    <lineage>
        <taxon>Eukaryota</taxon>
        <taxon>Fungi</taxon>
        <taxon>Dikarya</taxon>
        <taxon>Ascomycota</taxon>
        <taxon>Saccharomycotina</taxon>
        <taxon>Pichiomycetes</taxon>
        <taxon>Pichiales</taxon>
        <taxon>Pichiaceae</taxon>
        <taxon>Brettanomyces</taxon>
    </lineage>
</organism>
<feature type="compositionally biased region" description="Gly residues" evidence="1">
    <location>
        <begin position="468"/>
        <end position="481"/>
    </location>
</feature>
<feature type="compositionally biased region" description="Polar residues" evidence="1">
    <location>
        <begin position="758"/>
        <end position="774"/>
    </location>
</feature>
<proteinExistence type="predicted"/>
<reference evidence="3 4" key="1">
    <citation type="submission" date="2019-07" db="EMBL/GenBank/DDBJ databases">
        <authorList>
            <person name="Friedrich A."/>
            <person name="Schacherer J."/>
        </authorList>
    </citation>
    <scope>NUCLEOTIDE SEQUENCE [LARGE SCALE GENOMIC DNA]</scope>
</reference>